<name>A0ACC1T594_9APHY</name>
<dbReference type="Proteomes" id="UP001148662">
    <property type="component" value="Unassembled WGS sequence"/>
</dbReference>
<gene>
    <name evidence="1" type="ORF">NM688_g3538</name>
</gene>
<comment type="caution">
    <text evidence="1">The sequence shown here is derived from an EMBL/GenBank/DDBJ whole genome shotgun (WGS) entry which is preliminary data.</text>
</comment>
<accession>A0ACC1T594</accession>
<evidence type="ECO:0000313" key="2">
    <source>
        <dbReference type="Proteomes" id="UP001148662"/>
    </source>
</evidence>
<proteinExistence type="predicted"/>
<organism evidence="1 2">
    <name type="scientific">Phlebia brevispora</name>
    <dbReference type="NCBI Taxonomy" id="194682"/>
    <lineage>
        <taxon>Eukaryota</taxon>
        <taxon>Fungi</taxon>
        <taxon>Dikarya</taxon>
        <taxon>Basidiomycota</taxon>
        <taxon>Agaricomycotina</taxon>
        <taxon>Agaricomycetes</taxon>
        <taxon>Polyporales</taxon>
        <taxon>Meruliaceae</taxon>
        <taxon>Phlebia</taxon>
    </lineage>
</organism>
<reference evidence="1" key="1">
    <citation type="submission" date="2022-07" db="EMBL/GenBank/DDBJ databases">
        <title>Genome Sequence of Phlebia brevispora.</title>
        <authorList>
            <person name="Buettner E."/>
        </authorList>
    </citation>
    <scope>NUCLEOTIDE SEQUENCE</scope>
    <source>
        <strain evidence="1">MPL23</strain>
    </source>
</reference>
<keyword evidence="2" id="KW-1185">Reference proteome</keyword>
<protein>
    <submittedName>
        <fullName evidence="1">Uncharacterized protein</fullName>
    </submittedName>
</protein>
<dbReference type="EMBL" id="JANHOG010000523">
    <property type="protein sequence ID" value="KAJ3553568.1"/>
    <property type="molecule type" value="Genomic_DNA"/>
</dbReference>
<evidence type="ECO:0000313" key="1">
    <source>
        <dbReference type="EMBL" id="KAJ3553568.1"/>
    </source>
</evidence>
<sequence length="368" mass="41974">MDHLPNGDIVNGVSHTHLPQDGSVSNGLHEPDVEELERELPTVLDGQIPLGELVSRMAQAIYAELTELAETMPNMSDAARKRTLAEFVVKTKKQVVKLYVAIKWARDASAVQKAMNITAFLMDQNHQFEEAIRGLTYAKDSLDPARLRNHDLLTSLDVLTTGSYRRLPSAIKACTFPHFEKAIFGTVLSDMEGVIRYRLRMNEIIPPEMAKYRIADGRVYFTVPKLFEASMCLRGAHHDDGWLFVDVEFLFNVGGDTTGMQEFPRRPTGILKGHLLDEADRRLMYYTPIRRDPALPPDIEIPSQPQLPEGVVDAPLVRVFNFLQMMSMSYQLEILWFQAERMRSLGWADYLKVEMSKDRKVLTISYWM</sequence>